<dbReference type="EMBL" id="CP074694">
    <property type="protein sequence ID" value="QVL34770.1"/>
    <property type="molecule type" value="Genomic_DNA"/>
</dbReference>
<protein>
    <submittedName>
        <fullName evidence="4">DUF1553 domain-containing protein</fullName>
    </submittedName>
</protein>
<sequence>MLGNSLASAVLASLILLASSQFLSSQDKFVYQEPKLTAADRAHWAFQPPKAPEIPRPRNTNWIRNPIDAFILQALEQKGLTPSESADKISLLRRVTFDLTGLIPTLEEQEKFLEDTRADAYEALVDRLLNSPHFGERWAMHWLDLVRFAESNGYELNADRPHAWRYRDYVIRSFNDDKPFDRFLTEQIAGDEMAQGKDPREVSDLWVATGMHRCGQIHVVSGNLNPQEVRQEVLTEMVYGLGSAVLGLTVNCARCHDHKFDPVSQGDYYRLEAFFTSAQLKEIDFSTKAERDEHAKKLMEVMLKIAPIKNQISAIDKAYEQKLRQERKAALEPKFREALELPADRRSEEQKQLAKNAQALTKVTWDQILGALSPEDRKKRELLRQHLSNLEAELPVPPSQATAIQNEDKGQKAYILRRGELSRKVVAVEPDYPRVLQVTQSPTNSKFSRLDLARWLTRPEHPLTSRVWVNRLWQHLFGRGLVSTPNDFGTRGSRPSHPELLDWLALQFTRGGWKSKPILRMLVLSNTYRQGSSCRPDAKGLESDPENRLLWRMNRKRLEGEAIRDSVLIANGRLNREQGGPSIKVPLEPEVYDLIFTEDEPAGLWAVTKDSRQWNRRSLYLFGKRNVRLPIFEAFDQPDRLSPCPERVRSTFAPQSLVLMNGPFLLEESTRLAEAIWTKKELSQSSAVEQLYRRAYSRKPTESEVQSALEFLGNQKALVQKRMDRAETIRTFNTEANLDKASLAAWADLCLAILNSNEFVYIP</sequence>
<name>A0A8E6B9M1_9BACT</name>
<feature type="domain" description="DUF1553" evidence="3">
    <location>
        <begin position="449"/>
        <end position="712"/>
    </location>
</feature>
<evidence type="ECO:0000259" key="3">
    <source>
        <dbReference type="Pfam" id="PF07587"/>
    </source>
</evidence>
<organism evidence="4 5">
    <name type="scientific">Telmatocola sphagniphila</name>
    <dbReference type="NCBI Taxonomy" id="1123043"/>
    <lineage>
        <taxon>Bacteria</taxon>
        <taxon>Pseudomonadati</taxon>
        <taxon>Planctomycetota</taxon>
        <taxon>Planctomycetia</taxon>
        <taxon>Gemmatales</taxon>
        <taxon>Gemmataceae</taxon>
    </lineage>
</organism>
<feature type="chain" id="PRO_5034574550" evidence="1">
    <location>
        <begin position="25"/>
        <end position="763"/>
    </location>
</feature>
<keyword evidence="1" id="KW-0732">Signal</keyword>
<dbReference type="KEGG" id="tsph:KIH39_12925"/>
<gene>
    <name evidence="4" type="ORF">KIH39_12925</name>
</gene>
<dbReference type="InterPro" id="IPR022655">
    <property type="entry name" value="DUF1553"/>
</dbReference>
<reference evidence="4" key="1">
    <citation type="submission" date="2021-05" db="EMBL/GenBank/DDBJ databases">
        <title>Complete genome sequence of the cellulolytic planctomycete Telmatocola sphagniphila SP2T and characterization of the first cellulase from planctomycetes.</title>
        <authorList>
            <person name="Rakitin A.L."/>
            <person name="Beletsky A.V."/>
            <person name="Naumoff D.G."/>
            <person name="Kulichevskaya I.S."/>
            <person name="Mardanov A.V."/>
            <person name="Ravin N.V."/>
            <person name="Dedysh S.N."/>
        </authorList>
    </citation>
    <scope>NUCLEOTIDE SEQUENCE</scope>
    <source>
        <strain evidence="4">SP2T</strain>
    </source>
</reference>
<accession>A0A8E6B9M1</accession>
<dbReference type="Proteomes" id="UP000676194">
    <property type="component" value="Chromosome"/>
</dbReference>
<proteinExistence type="predicted"/>
<dbReference type="Pfam" id="PF07587">
    <property type="entry name" value="PSD1"/>
    <property type="match status" value="1"/>
</dbReference>
<dbReference type="AlphaFoldDB" id="A0A8E6B9M1"/>
<evidence type="ECO:0000313" key="4">
    <source>
        <dbReference type="EMBL" id="QVL34770.1"/>
    </source>
</evidence>
<evidence type="ECO:0000259" key="2">
    <source>
        <dbReference type="Pfam" id="PF07583"/>
    </source>
</evidence>
<feature type="domain" description="DUF1549" evidence="2">
    <location>
        <begin position="66"/>
        <end position="278"/>
    </location>
</feature>
<dbReference type="PANTHER" id="PTHR35889:SF3">
    <property type="entry name" value="F-BOX DOMAIN-CONTAINING PROTEIN"/>
    <property type="match status" value="1"/>
</dbReference>
<dbReference type="InterPro" id="IPR011444">
    <property type="entry name" value="DUF1549"/>
</dbReference>
<dbReference type="RefSeq" id="WP_213500104.1">
    <property type="nucleotide sequence ID" value="NZ_CP074694.1"/>
</dbReference>
<evidence type="ECO:0000256" key="1">
    <source>
        <dbReference type="SAM" id="SignalP"/>
    </source>
</evidence>
<keyword evidence="5" id="KW-1185">Reference proteome</keyword>
<evidence type="ECO:0000313" key="5">
    <source>
        <dbReference type="Proteomes" id="UP000676194"/>
    </source>
</evidence>
<dbReference type="Pfam" id="PF07583">
    <property type="entry name" value="PSCyt2"/>
    <property type="match status" value="1"/>
</dbReference>
<dbReference type="PANTHER" id="PTHR35889">
    <property type="entry name" value="CYCLOINULO-OLIGOSACCHARIDE FRUCTANOTRANSFERASE-RELATED"/>
    <property type="match status" value="1"/>
</dbReference>
<feature type="signal peptide" evidence="1">
    <location>
        <begin position="1"/>
        <end position="24"/>
    </location>
</feature>